<dbReference type="EMBL" id="FCOI02000035">
    <property type="protein sequence ID" value="SAK90563.1"/>
    <property type="molecule type" value="Genomic_DNA"/>
</dbReference>
<sequence>MPRVPRFEHRWIQRLATEDHIAQRIGVVAGFLRLNERAECAGRLIQNGHALSLKQAQEVGCEARHMLRHDHEFSAETERAPQFPH</sequence>
<accession>A0A158D7V4</accession>
<protein>
    <submittedName>
        <fullName evidence="1">Uncharacterized protein</fullName>
    </submittedName>
</protein>
<reference evidence="2" key="1">
    <citation type="submission" date="2016-01" db="EMBL/GenBank/DDBJ databases">
        <authorList>
            <person name="Peeters Charlotte."/>
        </authorList>
    </citation>
    <scope>NUCLEOTIDE SEQUENCE [LARGE SCALE GENOMIC DNA]</scope>
</reference>
<dbReference type="Proteomes" id="UP000054624">
    <property type="component" value="Unassembled WGS sequence"/>
</dbReference>
<name>A0A158D7V4_9BURK</name>
<evidence type="ECO:0000313" key="1">
    <source>
        <dbReference type="EMBL" id="SAK90563.1"/>
    </source>
</evidence>
<gene>
    <name evidence="1" type="ORF">AWB76_06556</name>
</gene>
<dbReference type="STRING" id="1777137.AWB76_06556"/>
<dbReference type="AlphaFoldDB" id="A0A158D7V4"/>
<proteinExistence type="predicted"/>
<evidence type="ECO:0000313" key="2">
    <source>
        <dbReference type="Proteomes" id="UP000054624"/>
    </source>
</evidence>
<organism evidence="1 2">
    <name type="scientific">Caballeronia temeraria</name>
    <dbReference type="NCBI Taxonomy" id="1777137"/>
    <lineage>
        <taxon>Bacteria</taxon>
        <taxon>Pseudomonadati</taxon>
        <taxon>Pseudomonadota</taxon>
        <taxon>Betaproteobacteria</taxon>
        <taxon>Burkholderiales</taxon>
        <taxon>Burkholderiaceae</taxon>
        <taxon>Caballeronia</taxon>
    </lineage>
</organism>
<keyword evidence="2" id="KW-1185">Reference proteome</keyword>